<accession>A0A836HG92</accession>
<keyword evidence="4" id="KW-1185">Reference proteome</keyword>
<proteinExistence type="predicted"/>
<dbReference type="EMBL" id="JAFHKP010000012">
    <property type="protein sequence ID" value="KAG5483585.1"/>
    <property type="molecule type" value="Genomic_DNA"/>
</dbReference>
<dbReference type="GeneID" id="94175391"/>
<dbReference type="RefSeq" id="XP_067694802.1">
    <property type="nucleotide sequence ID" value="XM_067839881.1"/>
</dbReference>
<keyword evidence="2" id="KW-0812">Transmembrane</keyword>
<dbReference type="OrthoDB" id="264641at2759"/>
<reference evidence="3 4" key="1">
    <citation type="submission" date="2021-02" db="EMBL/GenBank/DDBJ databases">
        <title>Leishmania (Mundinia) enrietti genome sequencing and assembly.</title>
        <authorList>
            <person name="Almutairi H."/>
            <person name="Gatherer D."/>
        </authorList>
    </citation>
    <scope>NUCLEOTIDE SEQUENCE [LARGE SCALE GENOMIC DNA]</scope>
    <source>
        <strain evidence="3">CUR178</strain>
    </source>
</reference>
<name>A0A836HG92_LEIEN</name>
<dbReference type="InterPro" id="IPR012338">
    <property type="entry name" value="Beta-lactam/transpept-like"/>
</dbReference>
<feature type="transmembrane region" description="Helical" evidence="2">
    <location>
        <begin position="527"/>
        <end position="546"/>
    </location>
</feature>
<feature type="compositionally biased region" description="Polar residues" evidence="1">
    <location>
        <begin position="672"/>
        <end position="681"/>
    </location>
</feature>
<dbReference type="Proteomes" id="UP000674179">
    <property type="component" value="Chromosome 12"/>
</dbReference>
<evidence type="ECO:0000256" key="2">
    <source>
        <dbReference type="SAM" id="Phobius"/>
    </source>
</evidence>
<gene>
    <name evidence="3" type="ORF">CUR178_08251</name>
</gene>
<protein>
    <submittedName>
        <fullName evidence="3">Uncharacterized protein</fullName>
    </submittedName>
</protein>
<feature type="transmembrane region" description="Helical" evidence="2">
    <location>
        <begin position="28"/>
        <end position="52"/>
    </location>
</feature>
<evidence type="ECO:0000256" key="1">
    <source>
        <dbReference type="SAM" id="MobiDB-lite"/>
    </source>
</evidence>
<dbReference type="Gene3D" id="3.40.710.10">
    <property type="entry name" value="DD-peptidase/beta-lactamase superfamily"/>
    <property type="match status" value="1"/>
</dbReference>
<feature type="compositionally biased region" description="Basic and acidic residues" evidence="1">
    <location>
        <begin position="589"/>
        <end position="612"/>
    </location>
</feature>
<feature type="region of interest" description="Disordered" evidence="1">
    <location>
        <begin position="573"/>
        <end position="696"/>
    </location>
</feature>
<organism evidence="3 4">
    <name type="scientific">Leishmania enriettii</name>
    <dbReference type="NCBI Taxonomy" id="5663"/>
    <lineage>
        <taxon>Eukaryota</taxon>
        <taxon>Discoba</taxon>
        <taxon>Euglenozoa</taxon>
        <taxon>Kinetoplastea</taxon>
        <taxon>Metakinetoplastina</taxon>
        <taxon>Trypanosomatida</taxon>
        <taxon>Trypanosomatidae</taxon>
        <taxon>Leishmaniinae</taxon>
        <taxon>Leishmania</taxon>
    </lineage>
</organism>
<dbReference type="AlphaFoldDB" id="A0A836HG92"/>
<sequence>MSFTGLCAGERAPSSFLRRTAQWPRRQLLHLVLRAMRFALLLICSTSVLVAANLTTALPLRSTRVDNTGPRSYYDTLLAQDAAIFAGSTAVLSSDRLPYPTLTNIHRLRSVFRDVSAPTLLRNLQPTSTSLRALCADALSEFLVVMALLYLDASGALPFARTAPIPSTYLPASYTGGAHLINPAFPAVPITLDMLLLHVSSITENGLELGAVPNDAVAASTLSASLDSLFSITGTAMFRPQQPGLPASYTYSCTNVALISYVLEQVLAESAEHSMLSGVGEFVFGVVLAPLQLESTFLLKRNGQVVDATSYPFTGASRRDRLRNAARQGLHSRGPDAVENYPVRAASFADCTLFTTSADMAALVAEVLMPGGLYHIQMGAEMLLSTVPVAVPTMPFVDARATGLFLFNATNLCSTMHSAILYSGNAPHCHYTSSTSSGSAPPFGLVASGALIELAIVCIPVVSSNNTLCSVAALSLRETVTRSGSAATTGNRAVGLAMASLAYWTSEPARALATPISQSPKQRFNGWFVLLGVVVTLLVVAVASYITDFVIQPPPPAKIIAPAATDQIRLRNGTTLTAPTGGGGRHRAVRDTDEPVDSESPKALRENGRGDYGEDPYSGSNDDATPYPMRSGGSSLRRPRRLQRRYRDDREASAVDDDSYSGDDGRWGDNLDNVNRSSTEWQPPHPKSALRFDAYI</sequence>
<evidence type="ECO:0000313" key="3">
    <source>
        <dbReference type="EMBL" id="KAG5483585.1"/>
    </source>
</evidence>
<dbReference type="SUPFAM" id="SSF56601">
    <property type="entry name" value="beta-lactamase/transpeptidase-like"/>
    <property type="match status" value="1"/>
</dbReference>
<keyword evidence="2" id="KW-1133">Transmembrane helix</keyword>
<keyword evidence="2" id="KW-0472">Membrane</keyword>
<comment type="caution">
    <text evidence="3">The sequence shown here is derived from an EMBL/GenBank/DDBJ whole genome shotgun (WGS) entry which is preliminary data.</text>
</comment>
<dbReference type="KEGG" id="lenr:94175391"/>
<evidence type="ECO:0000313" key="4">
    <source>
        <dbReference type="Proteomes" id="UP000674179"/>
    </source>
</evidence>